<feature type="domain" description="Alpha/beta hydrolase fold-3" evidence="2">
    <location>
        <begin position="121"/>
        <end position="326"/>
    </location>
</feature>
<dbReference type="AlphaFoldDB" id="A0A3G9G0L7"/>
<dbReference type="PANTHER" id="PTHR48081">
    <property type="entry name" value="AB HYDROLASE SUPERFAMILY PROTEIN C4A8.06C"/>
    <property type="match status" value="1"/>
</dbReference>
<evidence type="ECO:0000256" key="1">
    <source>
        <dbReference type="ARBA" id="ARBA00022801"/>
    </source>
</evidence>
<dbReference type="Gene3D" id="3.40.50.1820">
    <property type="entry name" value="alpha/beta hydrolase"/>
    <property type="match status" value="1"/>
</dbReference>
<proteinExistence type="predicted"/>
<gene>
    <name evidence="3" type="ORF">EM6_0744</name>
</gene>
<dbReference type="Proteomes" id="UP000278756">
    <property type="component" value="Chromosome 1"/>
</dbReference>
<protein>
    <submittedName>
        <fullName evidence="3">Esterase</fullName>
    </submittedName>
</protein>
<dbReference type="SUPFAM" id="SSF53474">
    <property type="entry name" value="alpha/beta-Hydrolases"/>
    <property type="match status" value="1"/>
</dbReference>
<accession>A0A3G9G0L7</accession>
<sequence length="360" mass="38892">MRLSPPRQSVLRRLLLRQVLRLPFAVLKFLSGGGIVHVDGRTLDTQITFLWKTFFARQDQRTPLSLTGTSVEGAREDWQEAAALMSAGSEVRVKVEAAGDGGLVNGQLIRPQRIDHNSPLLVLFHDGGGVLGGPELSLAFASLLAHEARCPVFLPAYRLAPEHRFPAGYDDARLAWDWALANLGRLGATSGKAAIGGIGMGGNMAARLCLDLRRDFKPLPVAQLLVTPLLDLADPDLKASRFARSWPISAADLDIMIGHYAGAGTGLSDVALSPLREEVINGQPRTLIVSGGLDPLAAQAERYARRLIEGRTHTLYRRYDTMPLGFPLFAGVVDHAEAAVRDMAALWSELTTSPDQDAGV</sequence>
<evidence type="ECO:0000259" key="2">
    <source>
        <dbReference type="Pfam" id="PF07859"/>
    </source>
</evidence>
<dbReference type="GO" id="GO:0016787">
    <property type="term" value="F:hydrolase activity"/>
    <property type="evidence" value="ECO:0007669"/>
    <property type="project" value="UniProtKB-KW"/>
</dbReference>
<dbReference type="RefSeq" id="WP_126420396.1">
    <property type="nucleotide sequence ID" value="NZ_AP018827.1"/>
</dbReference>
<evidence type="ECO:0000313" key="3">
    <source>
        <dbReference type="EMBL" id="BBF80166.1"/>
    </source>
</evidence>
<dbReference type="InterPro" id="IPR029058">
    <property type="entry name" value="AB_hydrolase_fold"/>
</dbReference>
<name>A0A3G9G0L7_9CAUL</name>
<dbReference type="OrthoDB" id="9806180at2"/>
<dbReference type="InterPro" id="IPR013094">
    <property type="entry name" value="AB_hydrolase_3"/>
</dbReference>
<dbReference type="Pfam" id="PF07859">
    <property type="entry name" value="Abhydrolase_3"/>
    <property type="match status" value="1"/>
</dbReference>
<reference evidence="4" key="2">
    <citation type="journal article" date="2017" name="Plant Physiol. Biochem.">
        <title>Differential oxidative and antioxidative response of duckweed Lemna minor toward plant growth promoting/inhibiting bacteria.</title>
        <authorList>
            <person name="Ishizawa H."/>
            <person name="Kuroda M."/>
            <person name="Morikawa M."/>
            <person name="Ike M."/>
        </authorList>
    </citation>
    <scope>NUCLEOTIDE SEQUENCE [LARGE SCALE GENOMIC DNA]</scope>
    <source>
        <strain evidence="4">M6</strain>
    </source>
</reference>
<dbReference type="PANTHER" id="PTHR48081:SF8">
    <property type="entry name" value="ALPHA_BETA HYDROLASE FOLD-3 DOMAIN-CONTAINING PROTEIN-RELATED"/>
    <property type="match status" value="1"/>
</dbReference>
<organism evidence="3 4">
    <name type="scientific">Asticcacaulis excentricus</name>
    <dbReference type="NCBI Taxonomy" id="78587"/>
    <lineage>
        <taxon>Bacteria</taxon>
        <taxon>Pseudomonadati</taxon>
        <taxon>Pseudomonadota</taxon>
        <taxon>Alphaproteobacteria</taxon>
        <taxon>Caulobacterales</taxon>
        <taxon>Caulobacteraceae</taxon>
        <taxon>Asticcacaulis</taxon>
    </lineage>
</organism>
<keyword evidence="1" id="KW-0378">Hydrolase</keyword>
<dbReference type="EMBL" id="AP018827">
    <property type="protein sequence ID" value="BBF80166.1"/>
    <property type="molecule type" value="Genomic_DNA"/>
</dbReference>
<dbReference type="InterPro" id="IPR050300">
    <property type="entry name" value="GDXG_lipolytic_enzyme"/>
</dbReference>
<reference evidence="4" key="1">
    <citation type="journal article" date="2017" name="Biotechnol. Biofuels">
        <title>Evaluation of environmental bacterial communities as a factor affecting the growth of duckweed Lemna minor.</title>
        <authorList>
            <person name="Ishizawa H."/>
            <person name="Kuroda M."/>
            <person name="Morikawa M."/>
            <person name="Ike M."/>
        </authorList>
    </citation>
    <scope>NUCLEOTIDE SEQUENCE [LARGE SCALE GENOMIC DNA]</scope>
    <source>
        <strain evidence="4">M6</strain>
    </source>
</reference>
<evidence type="ECO:0000313" key="4">
    <source>
        <dbReference type="Proteomes" id="UP000278756"/>
    </source>
</evidence>